<dbReference type="PANTHER" id="PTHR41259:SF1">
    <property type="entry name" value="DOUBLE-STRAND BREAK REPAIR RAD50 ATPASE, PUTATIVE-RELATED"/>
    <property type="match status" value="1"/>
</dbReference>
<comment type="caution">
    <text evidence="3">The sequence shown here is derived from an EMBL/GenBank/DDBJ whole genome shotgun (WGS) entry which is preliminary data.</text>
</comment>
<keyword evidence="1" id="KW-0175">Coiled coil</keyword>
<dbReference type="SUPFAM" id="SSF52540">
    <property type="entry name" value="P-loop containing nucleoside triphosphate hydrolases"/>
    <property type="match status" value="1"/>
</dbReference>
<accession>A0A7Y9FPH1</accession>
<dbReference type="EMBL" id="JACCBY010000004">
    <property type="protein sequence ID" value="NYD91076.1"/>
    <property type="molecule type" value="Genomic_DNA"/>
</dbReference>
<sequence length="1147" mass="122495">MRFARLSLERYGRFEGCELEFRAGSPDLHIVYGANEAGKTTSLAAVSDLFFGFPARSPYNFLFDYALLRVGAVLEDAGRTLACRRKKGTAATLLDEADAAMDEALLRGMLKGQTRETFGLSFSLDQEALRSGGRAMVEARNDLGRTLFAAGSGLTAVADELKSLEAEADAIWGPTAKASRTYTQAQRQLAEAARLVKENALRPKAWTDARAAADDTFSILERARSERGAVEEELSGLERMRRIAPLARRREEALDALATHAATVELGRLREDAAEKLIGEAEAAEREAATAEQLRADLGGRRERVAADAAALAQAEAVDELVVEEGAVAKAARDLVRLQAEHAAAAALVEVRRRDAGPNADAPPPLRVVSARLRELARSYGELQAEERHIAKARTTLAERRRRAEAELAKVPYDGAAEALTAALDAAKALGADVDGRVAQARDAANAASAQLQAALARLKPWQGQVEELVSLPVVGAAEAERARDNVADLIAEIWREEDGARRAFEQAAAATLAINQVETGSAVSADDLAEARQAREATWSPIRDHVVAGAPLLRPEEAVQAFETSVTSADERADLRFALADASSRLSILQQRRSTHELEADQARARAEAWSKRHGEVLAGWRARLVQAGLPAMDPAAFITWQAERAGAEEAAREAGLLATEADRWAARRDGARSALFAALSVADGGGDIAPVLGIADRSQAALDDALKARLLARSELDRIDEDAADLDARARRLASDLEEGARAWREAIGGAGLEVEVATCGTVLDALDELREAVAAEAALKRRIESIERDEREHANRVGAIAERLGVVAGEPAARLAMLKARVSAARSAQAVLAGMAEEETALERRIGGARATLATAEAALASVLAEAGCADRTELTGAIERSRAVTALRTDLAEIERRIVEEGDGLSLDELVVACSATDAGEAAASASSLRSRLADLNAAVDAAATAHGEARKAFQSFETGSTSAADAAAEAEQARAELEDLSEHYILKRAQAVMLKWAIERYRERHQDPLLLRAGELFAKLTTGRYASLKVDSEGSSPRLLGLRDDGRTVVEVGAMSEGTTDQLFLALRLAALERSVAAGVALPFLADDLFVNFDDDRARAGFEVLADVARTTQVLFFTHHPHLVAIAKSVVGAQLHSECALQ</sequence>
<reference evidence="3 4" key="1">
    <citation type="submission" date="2020-07" db="EMBL/GenBank/DDBJ databases">
        <authorList>
            <person name="Partida-Martinez L."/>
            <person name="Huntemann M."/>
            <person name="Clum A."/>
            <person name="Wang J."/>
            <person name="Palaniappan K."/>
            <person name="Ritter S."/>
            <person name="Chen I.-M."/>
            <person name="Stamatis D."/>
            <person name="Reddy T."/>
            <person name="O'Malley R."/>
            <person name="Daum C."/>
            <person name="Shapiro N."/>
            <person name="Ivanova N."/>
            <person name="Kyrpides N."/>
            <person name="Woyke T."/>
        </authorList>
    </citation>
    <scope>NUCLEOTIDE SEQUENCE [LARGE SCALE GENOMIC DNA]</scope>
    <source>
        <strain evidence="3 4">AS2.3</strain>
    </source>
</reference>
<proteinExistence type="predicted"/>
<dbReference type="Proteomes" id="UP000517753">
    <property type="component" value="Unassembled WGS sequence"/>
</dbReference>
<dbReference type="AlphaFoldDB" id="A0A7Y9FPH1"/>
<dbReference type="PANTHER" id="PTHR41259">
    <property type="entry name" value="DOUBLE-STRAND BREAK REPAIR RAD50 ATPASE, PUTATIVE-RELATED"/>
    <property type="match status" value="1"/>
</dbReference>
<dbReference type="InterPro" id="IPR027417">
    <property type="entry name" value="P-loop_NTPase"/>
</dbReference>
<dbReference type="InterPro" id="IPR038734">
    <property type="entry name" value="YhaN_AAA"/>
</dbReference>
<name>A0A7Y9FPH1_9SPHN</name>
<organism evidence="3 4">
    <name type="scientific">Sphingomonas melonis</name>
    <dbReference type="NCBI Taxonomy" id="152682"/>
    <lineage>
        <taxon>Bacteria</taxon>
        <taxon>Pseudomonadati</taxon>
        <taxon>Pseudomonadota</taxon>
        <taxon>Alphaproteobacteria</taxon>
        <taxon>Sphingomonadales</taxon>
        <taxon>Sphingomonadaceae</taxon>
        <taxon>Sphingomonas</taxon>
    </lineage>
</organism>
<evidence type="ECO:0000256" key="1">
    <source>
        <dbReference type="SAM" id="Coils"/>
    </source>
</evidence>
<protein>
    <submittedName>
        <fullName evidence="3">Uncharacterized protein YhaN</fullName>
    </submittedName>
</protein>
<evidence type="ECO:0000313" key="3">
    <source>
        <dbReference type="EMBL" id="NYD91076.1"/>
    </source>
</evidence>
<evidence type="ECO:0000259" key="2">
    <source>
        <dbReference type="Pfam" id="PF13514"/>
    </source>
</evidence>
<dbReference type="RefSeq" id="WP_179509522.1">
    <property type="nucleotide sequence ID" value="NZ_JACCBY010000004.1"/>
</dbReference>
<evidence type="ECO:0000313" key="4">
    <source>
        <dbReference type="Proteomes" id="UP000517753"/>
    </source>
</evidence>
<dbReference type="Pfam" id="PF13514">
    <property type="entry name" value="AAA_27"/>
    <property type="match status" value="1"/>
</dbReference>
<reference evidence="3 4" key="2">
    <citation type="submission" date="2020-08" db="EMBL/GenBank/DDBJ databases">
        <title>The Agave Microbiome: Exploring the role of microbial communities in plant adaptations to desert environments.</title>
        <authorList>
            <person name="Partida-Martinez L.P."/>
        </authorList>
    </citation>
    <scope>NUCLEOTIDE SEQUENCE [LARGE SCALE GENOMIC DNA]</scope>
    <source>
        <strain evidence="3 4">AS2.3</strain>
    </source>
</reference>
<feature type="coiled-coil region" evidence="1">
    <location>
        <begin position="968"/>
        <end position="995"/>
    </location>
</feature>
<dbReference type="Gene3D" id="3.40.50.300">
    <property type="entry name" value="P-loop containing nucleotide triphosphate hydrolases"/>
    <property type="match status" value="2"/>
</dbReference>
<feature type="coiled-coil region" evidence="1">
    <location>
        <begin position="274"/>
        <end position="301"/>
    </location>
</feature>
<gene>
    <name evidence="3" type="ORF">HD841_002883</name>
</gene>
<keyword evidence="4" id="KW-1185">Reference proteome</keyword>
<feature type="domain" description="YhaN AAA" evidence="2">
    <location>
        <begin position="1"/>
        <end position="206"/>
    </location>
</feature>